<reference evidence="2" key="2">
    <citation type="submission" date="2015-06" db="UniProtKB">
        <authorList>
            <consortium name="EnsemblPlants"/>
        </authorList>
    </citation>
    <scope>IDENTIFICATION</scope>
    <source>
        <strain evidence="2">DM1-3 516 R44</strain>
    </source>
</reference>
<name>M1A7V3_SOLTU</name>
<dbReference type="EnsemblPlants" id="PGSC0003DMT400016559">
    <property type="protein sequence ID" value="PGSC0003DMT400016559"/>
    <property type="gene ID" value="PGSC0003DMG400006468"/>
</dbReference>
<dbReference type="AlphaFoldDB" id="M1A7V3"/>
<feature type="region of interest" description="Disordered" evidence="1">
    <location>
        <begin position="1"/>
        <end position="24"/>
    </location>
</feature>
<dbReference type="Gramene" id="PGSC0003DMT400016559">
    <property type="protein sequence ID" value="PGSC0003DMT400016559"/>
    <property type="gene ID" value="PGSC0003DMG400006468"/>
</dbReference>
<organism evidence="2 3">
    <name type="scientific">Solanum tuberosum</name>
    <name type="common">Potato</name>
    <dbReference type="NCBI Taxonomy" id="4113"/>
    <lineage>
        <taxon>Eukaryota</taxon>
        <taxon>Viridiplantae</taxon>
        <taxon>Streptophyta</taxon>
        <taxon>Embryophyta</taxon>
        <taxon>Tracheophyta</taxon>
        <taxon>Spermatophyta</taxon>
        <taxon>Magnoliopsida</taxon>
        <taxon>eudicotyledons</taxon>
        <taxon>Gunneridae</taxon>
        <taxon>Pentapetalae</taxon>
        <taxon>asterids</taxon>
        <taxon>lamiids</taxon>
        <taxon>Solanales</taxon>
        <taxon>Solanaceae</taxon>
        <taxon>Solanoideae</taxon>
        <taxon>Solaneae</taxon>
        <taxon>Solanum</taxon>
    </lineage>
</organism>
<dbReference type="PaxDb" id="4113-PGSC0003DMT400016559"/>
<protein>
    <submittedName>
        <fullName evidence="2">Uncharacterized protein</fullName>
    </submittedName>
</protein>
<dbReference type="Proteomes" id="UP000011115">
    <property type="component" value="Unassembled WGS sequence"/>
</dbReference>
<accession>M1A7V3</accession>
<reference evidence="3" key="1">
    <citation type="journal article" date="2011" name="Nature">
        <title>Genome sequence and analysis of the tuber crop potato.</title>
        <authorList>
            <consortium name="The Potato Genome Sequencing Consortium"/>
        </authorList>
    </citation>
    <scope>NUCLEOTIDE SEQUENCE [LARGE SCALE GENOMIC DNA]</scope>
    <source>
        <strain evidence="3">cv. DM1-3 516 R44</strain>
    </source>
</reference>
<keyword evidence="3" id="KW-1185">Reference proteome</keyword>
<evidence type="ECO:0000256" key="1">
    <source>
        <dbReference type="SAM" id="MobiDB-lite"/>
    </source>
</evidence>
<sequence>MNDQVTKSTDGDPDKCRWASGKKKGHIAESLYDPDLTLIKLQWRLRREVKMSEEEVNGSQAGHRDIIDYGNSVYNPFHSSEMGAICIPQADGNAIFEVTSTTLHLLQMRGLY</sequence>
<dbReference type="HOGENOM" id="CLU_2150401_0_0_1"/>
<evidence type="ECO:0000313" key="2">
    <source>
        <dbReference type="EnsemblPlants" id="PGSC0003DMT400016559"/>
    </source>
</evidence>
<evidence type="ECO:0000313" key="3">
    <source>
        <dbReference type="Proteomes" id="UP000011115"/>
    </source>
</evidence>
<proteinExistence type="predicted"/>
<dbReference type="InParanoid" id="M1A7V3"/>